<keyword evidence="1" id="KW-0285">Flavoprotein</keyword>
<dbReference type="GO" id="GO:0004497">
    <property type="term" value="F:monooxygenase activity"/>
    <property type="evidence" value="ECO:0007669"/>
    <property type="project" value="UniProtKB-KW"/>
</dbReference>
<comment type="caution">
    <text evidence="5">The sequence shown here is derived from an EMBL/GenBank/DDBJ whole genome shotgun (WGS) entry which is preliminary data.</text>
</comment>
<dbReference type="Gene3D" id="3.20.20.30">
    <property type="entry name" value="Luciferase-like domain"/>
    <property type="match status" value="1"/>
</dbReference>
<dbReference type="InterPro" id="IPR011251">
    <property type="entry name" value="Luciferase-like_dom"/>
</dbReference>
<dbReference type="Proteomes" id="UP001596406">
    <property type="component" value="Unassembled WGS sequence"/>
</dbReference>
<evidence type="ECO:0000256" key="3">
    <source>
        <dbReference type="ARBA" id="ARBA00023033"/>
    </source>
</evidence>
<name>A0ABD5UC78_9EURY</name>
<dbReference type="RefSeq" id="WP_304449554.1">
    <property type="nucleotide sequence ID" value="NZ_JARRAH010000002.1"/>
</dbReference>
<evidence type="ECO:0000313" key="5">
    <source>
        <dbReference type="EMBL" id="MFC6837838.1"/>
    </source>
</evidence>
<evidence type="ECO:0000259" key="4">
    <source>
        <dbReference type="Pfam" id="PF00296"/>
    </source>
</evidence>
<accession>A0ABD5UC78</accession>
<organism evidence="5 6">
    <name type="scientific">Halomarina ordinaria</name>
    <dbReference type="NCBI Taxonomy" id="3033939"/>
    <lineage>
        <taxon>Archaea</taxon>
        <taxon>Methanobacteriati</taxon>
        <taxon>Methanobacteriota</taxon>
        <taxon>Stenosarchaea group</taxon>
        <taxon>Halobacteria</taxon>
        <taxon>Halobacteriales</taxon>
        <taxon>Natronomonadaceae</taxon>
        <taxon>Halomarina</taxon>
    </lineage>
</organism>
<proteinExistence type="predicted"/>
<dbReference type="InterPro" id="IPR050766">
    <property type="entry name" value="Bact_Lucif_Oxidored"/>
</dbReference>
<dbReference type="InterPro" id="IPR036661">
    <property type="entry name" value="Luciferase-like_sf"/>
</dbReference>
<evidence type="ECO:0000256" key="2">
    <source>
        <dbReference type="ARBA" id="ARBA00023002"/>
    </source>
</evidence>
<reference evidence="5 6" key="1">
    <citation type="journal article" date="2019" name="Int. J. Syst. Evol. Microbiol.">
        <title>The Global Catalogue of Microorganisms (GCM) 10K type strain sequencing project: providing services to taxonomists for standard genome sequencing and annotation.</title>
        <authorList>
            <consortium name="The Broad Institute Genomics Platform"/>
            <consortium name="The Broad Institute Genome Sequencing Center for Infectious Disease"/>
            <person name="Wu L."/>
            <person name="Ma J."/>
        </authorList>
    </citation>
    <scope>NUCLEOTIDE SEQUENCE [LARGE SCALE GENOMIC DNA]</scope>
    <source>
        <strain evidence="5 6">PSRA2</strain>
    </source>
</reference>
<evidence type="ECO:0000313" key="6">
    <source>
        <dbReference type="Proteomes" id="UP001596406"/>
    </source>
</evidence>
<dbReference type="Pfam" id="PF00296">
    <property type="entry name" value="Bac_luciferase"/>
    <property type="match status" value="1"/>
</dbReference>
<keyword evidence="6" id="KW-1185">Reference proteome</keyword>
<keyword evidence="2" id="KW-0560">Oxidoreductase</keyword>
<gene>
    <name evidence="5" type="ORF">ACFQHK_15205</name>
</gene>
<sequence>MSNSMYFELDFGIFAQPAWRPHTNWTLALDQMVEEAQLADKLGFDEYWVGEHHSGGHETVPLPEMQLARIAQVTDRIKLMPATVNLPYDIHDPFAVAERLAFLDQISHGRTILGFGGGALMSDMEMFNATDDEMKDRMWEAIDVIETYLDAEEPTDYDGEFYQYEARMVQFPTYQEEPLSSVAGLTSRSTFYNAAKDGHRPLSISFIPMEAPNNPACVSLEEAGEAIEEGAREAGRDPAKARQSWCITREVYVAESKEQALEDLRSGIEGYYEYMFDIGLAPFMKRDADQEVEDLTVEWMVENVPFLIGSPDDVVKQIKALHDRVGPFGQLLINHHDWGLPQYKWNQSLEWFAEEVIPAFQSRLGPRAYSKQQVTTYEEPVPDEDVFKIGPQDTLAADD</sequence>
<protein>
    <submittedName>
        <fullName evidence="5">LLM class flavin-dependent oxidoreductase</fullName>
    </submittedName>
</protein>
<dbReference type="PANTHER" id="PTHR30137:SF16">
    <property type="entry name" value="BLL0895 PROTEIN"/>
    <property type="match status" value="1"/>
</dbReference>
<dbReference type="EMBL" id="JBHSXM010000002">
    <property type="protein sequence ID" value="MFC6837838.1"/>
    <property type="molecule type" value="Genomic_DNA"/>
</dbReference>
<keyword evidence="3" id="KW-0503">Monooxygenase</keyword>
<dbReference type="AlphaFoldDB" id="A0ABD5UC78"/>
<feature type="domain" description="Luciferase-like" evidence="4">
    <location>
        <begin position="10"/>
        <end position="324"/>
    </location>
</feature>
<dbReference type="SUPFAM" id="SSF51679">
    <property type="entry name" value="Bacterial luciferase-like"/>
    <property type="match status" value="1"/>
</dbReference>
<dbReference type="PANTHER" id="PTHR30137">
    <property type="entry name" value="LUCIFERASE-LIKE MONOOXYGENASE"/>
    <property type="match status" value="1"/>
</dbReference>
<evidence type="ECO:0000256" key="1">
    <source>
        <dbReference type="ARBA" id="ARBA00022630"/>
    </source>
</evidence>